<comment type="caution">
    <text evidence="12">The sequence shown here is derived from an EMBL/GenBank/DDBJ whole genome shotgun (WGS) entry which is preliminary data.</text>
</comment>
<dbReference type="Pfam" id="PF01257">
    <property type="entry name" value="2Fe-2S_thioredx"/>
    <property type="match status" value="1"/>
</dbReference>
<dbReference type="GO" id="GO:0051537">
    <property type="term" value="F:2 iron, 2 sulfur cluster binding"/>
    <property type="evidence" value="ECO:0007669"/>
    <property type="project" value="UniProtKB-KW"/>
</dbReference>
<dbReference type="InterPro" id="IPR042128">
    <property type="entry name" value="NuoE_dom"/>
</dbReference>
<evidence type="ECO:0000256" key="4">
    <source>
        <dbReference type="ARBA" id="ARBA00022723"/>
    </source>
</evidence>
<evidence type="ECO:0000256" key="10">
    <source>
        <dbReference type="ARBA" id="ARBA00047712"/>
    </source>
</evidence>
<dbReference type="SUPFAM" id="SSF52833">
    <property type="entry name" value="Thioredoxin-like"/>
    <property type="match status" value="1"/>
</dbReference>
<keyword evidence="5 11" id="KW-0408">Iron</keyword>
<dbReference type="PANTHER" id="PTHR10371">
    <property type="entry name" value="NADH DEHYDROGENASE UBIQUINONE FLAVOPROTEIN 2, MITOCHONDRIAL"/>
    <property type="match status" value="1"/>
</dbReference>
<evidence type="ECO:0000256" key="1">
    <source>
        <dbReference type="ARBA" id="ARBA00010643"/>
    </source>
</evidence>
<dbReference type="InterPro" id="IPR036249">
    <property type="entry name" value="Thioredoxin-like_sf"/>
</dbReference>
<reference evidence="12" key="1">
    <citation type="submission" date="2020-10" db="EMBL/GenBank/DDBJ databases">
        <title>An improved Amphimedon queenslandica hologenome assembly reveals how three proteobacterial symbionts can extend the metabolic phenotypic of their marine sponge host.</title>
        <authorList>
            <person name="Degnan B."/>
            <person name="Degnan S."/>
            <person name="Xiang X."/>
        </authorList>
    </citation>
    <scope>NUCLEOTIDE SEQUENCE</scope>
    <source>
        <strain evidence="12">AqS2</strain>
    </source>
</reference>
<feature type="binding site" evidence="11">
    <location>
        <position position="123"/>
    </location>
    <ligand>
        <name>[2Fe-2S] cluster</name>
        <dbReference type="ChEBI" id="CHEBI:190135"/>
    </ligand>
</feature>
<keyword evidence="13" id="KW-1185">Reference proteome</keyword>
<accession>A0A930UC46</accession>
<evidence type="ECO:0000256" key="7">
    <source>
        <dbReference type="ARBA" id="ARBA00031580"/>
    </source>
</evidence>
<proteinExistence type="inferred from homology"/>
<evidence type="ECO:0000256" key="6">
    <source>
        <dbReference type="ARBA" id="ARBA00023014"/>
    </source>
</evidence>
<dbReference type="PANTHER" id="PTHR10371:SF3">
    <property type="entry name" value="NADH DEHYDROGENASE [UBIQUINONE] FLAVOPROTEIN 2, MITOCHONDRIAL"/>
    <property type="match status" value="1"/>
</dbReference>
<evidence type="ECO:0000256" key="2">
    <source>
        <dbReference type="ARBA" id="ARBA00019898"/>
    </source>
</evidence>
<dbReference type="GO" id="GO:0003954">
    <property type="term" value="F:NADH dehydrogenase activity"/>
    <property type="evidence" value="ECO:0007669"/>
    <property type="project" value="TreeGrafter"/>
</dbReference>
<evidence type="ECO:0000313" key="12">
    <source>
        <dbReference type="EMBL" id="MBF2735210.1"/>
    </source>
</evidence>
<keyword evidence="6 11" id="KW-0411">Iron-sulfur</keyword>
<protein>
    <recommendedName>
        <fullName evidence="2">NADH-quinone oxidoreductase subunit E</fullName>
    </recommendedName>
    <alternativeName>
        <fullName evidence="7">NADH dehydrogenase I subunit E</fullName>
    </alternativeName>
    <alternativeName>
        <fullName evidence="8">NDH-1 subunit E</fullName>
    </alternativeName>
</protein>
<evidence type="ECO:0000256" key="3">
    <source>
        <dbReference type="ARBA" id="ARBA00022714"/>
    </source>
</evidence>
<evidence type="ECO:0000313" key="13">
    <source>
        <dbReference type="Proteomes" id="UP000604381"/>
    </source>
</evidence>
<dbReference type="EMBL" id="JADHEI010000033">
    <property type="protein sequence ID" value="MBF2735210.1"/>
    <property type="molecule type" value="Genomic_DNA"/>
</dbReference>
<feature type="binding site" evidence="11">
    <location>
        <position position="127"/>
    </location>
    <ligand>
        <name>[2Fe-2S] cluster</name>
        <dbReference type="ChEBI" id="CHEBI:190135"/>
    </ligand>
</feature>
<comment type="cofactor">
    <cofactor evidence="11">
        <name>[2Fe-2S] cluster</name>
        <dbReference type="ChEBI" id="CHEBI:190135"/>
    </cofactor>
    <text evidence="11">Binds 1 [2Fe-2S] cluster.</text>
</comment>
<dbReference type="Proteomes" id="UP000604381">
    <property type="component" value="Unassembled WGS sequence"/>
</dbReference>
<evidence type="ECO:0000256" key="8">
    <source>
        <dbReference type="ARBA" id="ARBA00032788"/>
    </source>
</evidence>
<dbReference type="GO" id="GO:0046872">
    <property type="term" value="F:metal ion binding"/>
    <property type="evidence" value="ECO:0007669"/>
    <property type="project" value="UniProtKB-KW"/>
</dbReference>
<dbReference type="PIRSF" id="PIRSF000216">
    <property type="entry name" value="NADH_DH_24kDa"/>
    <property type="match status" value="1"/>
</dbReference>
<name>A0A930UC46_9GAMM</name>
<sequence>MPPEVYEQIERECAKYPPKQRQAGIMAALRLAQLHDGGWLRKEMIEHVAEVVGVPAIRAYEVASFYNMYDLKEVGARKLCLCTNLPCALMGAMKTAEQLQKELGIGFGETTPDGRFTLVEGECFGACGAAPVVIENNVRMHEKVTPDKVAELLDGGGD</sequence>
<comment type="similarity">
    <text evidence="1">Belongs to the complex I 24 kDa subunit family.</text>
</comment>
<keyword evidence="3 11" id="KW-0001">2Fe-2S</keyword>
<dbReference type="InterPro" id="IPR041921">
    <property type="entry name" value="NuoE_N"/>
</dbReference>
<dbReference type="Gene3D" id="3.40.30.10">
    <property type="entry name" value="Glutaredoxin"/>
    <property type="match status" value="1"/>
</dbReference>
<dbReference type="FunFam" id="1.10.10.1590:FF:000001">
    <property type="entry name" value="NADH-quinone oxidoreductase subunit E"/>
    <property type="match status" value="1"/>
</dbReference>
<dbReference type="Gene3D" id="1.10.10.1590">
    <property type="entry name" value="NADH-quinone oxidoreductase subunit E"/>
    <property type="match status" value="1"/>
</dbReference>
<dbReference type="InterPro" id="IPR002023">
    <property type="entry name" value="NuoE-like"/>
</dbReference>
<organism evidence="12 13">
    <name type="scientific">Candidatus Amphirhobacter heronislandensis</name>
    <dbReference type="NCBI Taxonomy" id="1732024"/>
    <lineage>
        <taxon>Bacteria</taxon>
        <taxon>Pseudomonadati</taxon>
        <taxon>Pseudomonadota</taxon>
        <taxon>Gammaproteobacteria</taxon>
        <taxon>Candidatus Tethybacterales</taxon>
        <taxon>Candidatus Tethybacteraceae</taxon>
        <taxon>Candidatus Amphirhobacter</taxon>
    </lineage>
</organism>
<evidence type="ECO:0000256" key="11">
    <source>
        <dbReference type="PIRSR" id="PIRSR000216-1"/>
    </source>
</evidence>
<evidence type="ECO:0000256" key="9">
    <source>
        <dbReference type="ARBA" id="ARBA00034078"/>
    </source>
</evidence>
<dbReference type="AlphaFoldDB" id="A0A930UC46"/>
<dbReference type="NCBIfam" id="TIGR01958">
    <property type="entry name" value="nuoE_fam"/>
    <property type="match status" value="1"/>
</dbReference>
<evidence type="ECO:0000256" key="5">
    <source>
        <dbReference type="ARBA" id="ARBA00023004"/>
    </source>
</evidence>
<comment type="catalytic activity">
    <reaction evidence="10">
        <text>a quinone + NADH + 5 H(+)(in) = a quinol + NAD(+) + 4 H(+)(out)</text>
        <dbReference type="Rhea" id="RHEA:57888"/>
        <dbReference type="ChEBI" id="CHEBI:15378"/>
        <dbReference type="ChEBI" id="CHEBI:24646"/>
        <dbReference type="ChEBI" id="CHEBI:57540"/>
        <dbReference type="ChEBI" id="CHEBI:57945"/>
        <dbReference type="ChEBI" id="CHEBI:132124"/>
    </reaction>
</comment>
<feature type="binding site" evidence="11">
    <location>
        <position position="87"/>
    </location>
    <ligand>
        <name>[2Fe-2S] cluster</name>
        <dbReference type="ChEBI" id="CHEBI:190135"/>
    </ligand>
</feature>
<comment type="cofactor">
    <cofactor evidence="9">
        <name>[2Fe-2S] cluster</name>
        <dbReference type="ChEBI" id="CHEBI:190135"/>
    </cofactor>
</comment>
<keyword evidence="4 11" id="KW-0479">Metal-binding</keyword>
<dbReference type="CDD" id="cd03064">
    <property type="entry name" value="TRX_Fd_NuoE"/>
    <property type="match status" value="1"/>
</dbReference>
<gene>
    <name evidence="12" type="primary">nuoE</name>
    <name evidence="12" type="ORF">ISN26_03865</name>
</gene>
<feature type="binding site" evidence="11">
    <location>
        <position position="82"/>
    </location>
    <ligand>
        <name>[2Fe-2S] cluster</name>
        <dbReference type="ChEBI" id="CHEBI:190135"/>
    </ligand>
</feature>